<evidence type="ECO:0000259" key="4">
    <source>
        <dbReference type="PROSITE" id="PS51194"/>
    </source>
</evidence>
<dbReference type="InterPro" id="IPR014001">
    <property type="entry name" value="Helicase_ATP-bd"/>
</dbReference>
<organism evidence="5 6">
    <name type="scientific">Desmospora profundinema</name>
    <dbReference type="NCBI Taxonomy" id="1571184"/>
    <lineage>
        <taxon>Bacteria</taxon>
        <taxon>Bacillati</taxon>
        <taxon>Bacillota</taxon>
        <taxon>Bacilli</taxon>
        <taxon>Bacillales</taxon>
        <taxon>Thermoactinomycetaceae</taxon>
        <taxon>Desmospora</taxon>
    </lineage>
</organism>
<dbReference type="EMBL" id="JAVDQG010000001">
    <property type="protein sequence ID" value="MDR6224689.1"/>
    <property type="molecule type" value="Genomic_DNA"/>
</dbReference>
<dbReference type="RefSeq" id="WP_309862222.1">
    <property type="nucleotide sequence ID" value="NZ_JAVDQG010000001.1"/>
</dbReference>
<dbReference type="PROSITE" id="PS51192">
    <property type="entry name" value="HELICASE_ATP_BIND_1"/>
    <property type="match status" value="1"/>
</dbReference>
<dbReference type="CDD" id="cd17923">
    <property type="entry name" value="DEXHc_Hrq1-like"/>
    <property type="match status" value="1"/>
</dbReference>
<accession>A0ABU1IIU7</accession>
<keyword evidence="5" id="KW-0378">Hydrolase</keyword>
<keyword evidence="1" id="KW-0547">Nucleotide-binding</keyword>
<keyword evidence="5" id="KW-0347">Helicase</keyword>
<dbReference type="Pfam" id="PF09369">
    <property type="entry name" value="MZB"/>
    <property type="match status" value="1"/>
</dbReference>
<dbReference type="InterPro" id="IPR055227">
    <property type="entry name" value="HRQ1_WHD"/>
</dbReference>
<dbReference type="InterPro" id="IPR027417">
    <property type="entry name" value="P-loop_NTPase"/>
</dbReference>
<dbReference type="Pfam" id="PF00271">
    <property type="entry name" value="Helicase_C"/>
    <property type="match status" value="1"/>
</dbReference>
<protein>
    <submittedName>
        <fullName evidence="5">DEAD/DEAH box helicase domain-containing protein</fullName>
    </submittedName>
</protein>
<evidence type="ECO:0000313" key="5">
    <source>
        <dbReference type="EMBL" id="MDR6224689.1"/>
    </source>
</evidence>
<dbReference type="InterPro" id="IPR001650">
    <property type="entry name" value="Helicase_C-like"/>
</dbReference>
<evidence type="ECO:0000256" key="1">
    <source>
        <dbReference type="ARBA" id="ARBA00022741"/>
    </source>
</evidence>
<dbReference type="CDD" id="cd18797">
    <property type="entry name" value="SF2_C_Hrq"/>
    <property type="match status" value="1"/>
</dbReference>
<dbReference type="SMART" id="SM00490">
    <property type="entry name" value="HELICc"/>
    <property type="match status" value="1"/>
</dbReference>
<gene>
    <name evidence="5" type="ORF">JOE21_000677</name>
</gene>
<dbReference type="SMART" id="SM00487">
    <property type="entry name" value="DEXDc"/>
    <property type="match status" value="1"/>
</dbReference>
<dbReference type="SUPFAM" id="SSF52540">
    <property type="entry name" value="P-loop containing nucleoside triphosphate hydrolases"/>
    <property type="match status" value="1"/>
</dbReference>
<feature type="domain" description="Helicase ATP-binding" evidence="3">
    <location>
        <begin position="64"/>
        <end position="244"/>
    </location>
</feature>
<dbReference type="Pfam" id="PF22982">
    <property type="entry name" value="WHD_HRQ1"/>
    <property type="match status" value="1"/>
</dbReference>
<dbReference type="PROSITE" id="PS51194">
    <property type="entry name" value="HELICASE_CTER"/>
    <property type="match status" value="1"/>
</dbReference>
<sequence>MNAKMLIEQLKNRVDLRKKITYWETIPAREARFADFPPDLHSDLVRTLKRRGIRQLYTHQTRAVKKALAGRHWVTVTPTASGKTLCYNLPVLHRILEDPSTRALYIFPTKALASDQMAELNRWIMELDRDIKGFTYDGDTSPAARQAIRQAGQIVVTNPDMLHQAILPHHTKWVKLFENLRFIVIDELHAYRGVFGSHFANVLRRLRRICRHYGSTPQFLLSSATIANPVEFAERLTEESMELVDNNGAPADEKHFVFFNPPVVNHALGIRRSSVLESRVLAAELIKNDVQTIVFARSRVRVEVLLSYLQKQLSGKVRGYRGGYLPRLRREIEQGLRSGEVRGVVSTNALELGIDIGQLQACVICGYPGTIASTWQQAGRAGRREGASITFLVASSNPLDQYVIEHPEYFLRQSPEHALVQPNNLVILVNHIKCAAYELPFEEGETFGVATTGELLDFLAEEGILHRAADRWYWMDQSFPAKEVSLRSAAQENFVIIDISQTGNHQVLGEVDRFSAPTLIHEEAIYLHEGVQYQVEKLDYEEKKAYVRQVDVDYYTDANLAVQLKVLEIEREDQTVIGHYRSMGEVTVNALATIFKKIKFGTHENIGSGPIHLPEEEMHTTAYWLTLDHPDLGAFKQEELQTGLLGLSHGMFQLAPLYLMCDPKDLGVTVQVKAIHSKKPTIFMFDKYPGGVGLSEKLFELHHSLLQIVERHIRSCSCAEGCPSCVGPAGDGGLGGKQLTLNLLGLLLQRTDGDIF</sequence>
<dbReference type="InterPro" id="IPR018973">
    <property type="entry name" value="MZB"/>
</dbReference>
<keyword evidence="6" id="KW-1185">Reference proteome</keyword>
<feature type="domain" description="Helicase C-terminal" evidence="4">
    <location>
        <begin position="275"/>
        <end position="426"/>
    </location>
</feature>
<evidence type="ECO:0000256" key="2">
    <source>
        <dbReference type="ARBA" id="ARBA00022840"/>
    </source>
</evidence>
<proteinExistence type="predicted"/>
<dbReference type="PANTHER" id="PTHR47957:SF3">
    <property type="entry name" value="ATP-DEPENDENT HELICASE HRQ1"/>
    <property type="match status" value="1"/>
</dbReference>
<dbReference type="InterPro" id="IPR011545">
    <property type="entry name" value="DEAD/DEAH_box_helicase_dom"/>
</dbReference>
<evidence type="ECO:0000313" key="6">
    <source>
        <dbReference type="Proteomes" id="UP001185012"/>
    </source>
</evidence>
<evidence type="ECO:0000259" key="3">
    <source>
        <dbReference type="PROSITE" id="PS51192"/>
    </source>
</evidence>
<dbReference type="Gene3D" id="3.40.50.300">
    <property type="entry name" value="P-loop containing nucleotide triphosphate hydrolases"/>
    <property type="match status" value="2"/>
</dbReference>
<dbReference type="GO" id="GO:0004386">
    <property type="term" value="F:helicase activity"/>
    <property type="evidence" value="ECO:0007669"/>
    <property type="project" value="UniProtKB-KW"/>
</dbReference>
<reference evidence="5 6" key="1">
    <citation type="submission" date="2023-07" db="EMBL/GenBank/DDBJ databases">
        <title>Genomic Encyclopedia of Type Strains, Phase IV (KMG-IV): sequencing the most valuable type-strain genomes for metagenomic binning, comparative biology and taxonomic classification.</title>
        <authorList>
            <person name="Goeker M."/>
        </authorList>
    </citation>
    <scope>NUCLEOTIDE SEQUENCE [LARGE SCALE GENOMIC DNA]</scope>
    <source>
        <strain evidence="5 6">DSM 45903</strain>
    </source>
</reference>
<name>A0ABU1IIU7_9BACL</name>
<dbReference type="Proteomes" id="UP001185012">
    <property type="component" value="Unassembled WGS sequence"/>
</dbReference>
<dbReference type="PANTHER" id="PTHR47957">
    <property type="entry name" value="ATP-DEPENDENT HELICASE HRQ1"/>
    <property type="match status" value="1"/>
</dbReference>
<dbReference type="Pfam" id="PF00270">
    <property type="entry name" value="DEAD"/>
    <property type="match status" value="1"/>
</dbReference>
<keyword evidence="2" id="KW-0067">ATP-binding</keyword>
<comment type="caution">
    <text evidence="5">The sequence shown here is derived from an EMBL/GenBank/DDBJ whole genome shotgun (WGS) entry which is preliminary data.</text>
</comment>